<evidence type="ECO:0000313" key="2">
    <source>
        <dbReference type="Proteomes" id="UP000054937"/>
    </source>
</evidence>
<dbReference type="AlphaFoldDB" id="A0A0V0R5M3"/>
<protein>
    <submittedName>
        <fullName evidence="1">Uncharacterized protein</fullName>
    </submittedName>
</protein>
<proteinExistence type="predicted"/>
<gene>
    <name evidence="1" type="ORF">PPERSA_02668</name>
</gene>
<name>A0A0V0R5M3_PSEPJ</name>
<dbReference type="EMBL" id="LDAU01000044">
    <property type="protein sequence ID" value="KRX09796.1"/>
    <property type="molecule type" value="Genomic_DNA"/>
</dbReference>
<organism evidence="1 2">
    <name type="scientific">Pseudocohnilembus persalinus</name>
    <name type="common">Ciliate</name>
    <dbReference type="NCBI Taxonomy" id="266149"/>
    <lineage>
        <taxon>Eukaryota</taxon>
        <taxon>Sar</taxon>
        <taxon>Alveolata</taxon>
        <taxon>Ciliophora</taxon>
        <taxon>Intramacronucleata</taxon>
        <taxon>Oligohymenophorea</taxon>
        <taxon>Scuticociliatia</taxon>
        <taxon>Philasterida</taxon>
        <taxon>Pseudocohnilembidae</taxon>
        <taxon>Pseudocohnilembus</taxon>
    </lineage>
</organism>
<dbReference type="Proteomes" id="UP000054937">
    <property type="component" value="Unassembled WGS sequence"/>
</dbReference>
<accession>A0A0V0R5M3</accession>
<evidence type="ECO:0000313" key="1">
    <source>
        <dbReference type="EMBL" id="KRX09796.1"/>
    </source>
</evidence>
<dbReference type="InParanoid" id="A0A0V0R5M3"/>
<comment type="caution">
    <text evidence="1">The sequence shown here is derived from an EMBL/GenBank/DDBJ whole genome shotgun (WGS) entry which is preliminary data.</text>
</comment>
<reference evidence="1 2" key="1">
    <citation type="journal article" date="2015" name="Sci. Rep.">
        <title>Genome of the facultative scuticociliatosis pathogen Pseudocohnilembus persalinus provides insight into its virulence through horizontal gene transfer.</title>
        <authorList>
            <person name="Xiong J."/>
            <person name="Wang G."/>
            <person name="Cheng J."/>
            <person name="Tian M."/>
            <person name="Pan X."/>
            <person name="Warren A."/>
            <person name="Jiang C."/>
            <person name="Yuan D."/>
            <person name="Miao W."/>
        </authorList>
    </citation>
    <scope>NUCLEOTIDE SEQUENCE [LARGE SCALE GENOMIC DNA]</scope>
    <source>
        <strain evidence="1">36N120E</strain>
    </source>
</reference>
<keyword evidence="2" id="KW-1185">Reference proteome</keyword>
<sequence>MTENSKMMSKKSPNINNKNDQQYSQLMQNDTDSINFNGQSIQKISLIPKQSIYSQEINYPENSSQQILYQQQNSQQLSYQQAQILSLNSYCTNNIEKKQPTVLSYRDECNNLNTSQLQIDKKQSLQIQTNLLKSSNSGNIQTQSIKQQ</sequence>